<dbReference type="GeneID" id="64859237"/>
<dbReference type="Pfam" id="PF05176">
    <property type="entry name" value="ATP-synt_10"/>
    <property type="match status" value="1"/>
</dbReference>
<keyword evidence="2" id="KW-1185">Reference proteome</keyword>
<evidence type="ECO:0000313" key="2">
    <source>
        <dbReference type="Proteomes" id="UP000644660"/>
    </source>
</evidence>
<dbReference type="InterPro" id="IPR007849">
    <property type="entry name" value="ATP10"/>
</dbReference>
<dbReference type="AlphaFoldDB" id="A0A8H2VIT7"/>
<evidence type="ECO:0000313" key="1">
    <source>
        <dbReference type="EMBL" id="CAB4256165.1"/>
    </source>
</evidence>
<dbReference type="EMBL" id="CAEFZW010000008">
    <property type="protein sequence ID" value="CAB4256165.1"/>
    <property type="molecule type" value="Genomic_DNA"/>
</dbReference>
<dbReference type="GO" id="GO:0033615">
    <property type="term" value="P:mitochondrial proton-transporting ATP synthase complex assembly"/>
    <property type="evidence" value="ECO:0007669"/>
    <property type="project" value="TreeGrafter"/>
</dbReference>
<dbReference type="OrthoDB" id="17089at2759"/>
<dbReference type="PANTHER" id="PTHR28106:SF1">
    <property type="entry name" value="MITOCHONDRIAL ATPASE COMPLEX SUBUNIT ATP10"/>
    <property type="match status" value="1"/>
</dbReference>
<comment type="caution">
    <text evidence="1">The sequence shown here is derived from an EMBL/GenBank/DDBJ whole genome shotgun (WGS) entry which is preliminary data.</text>
</comment>
<sequence length="276" mass="31955">MLGIRQFSTTSRELFFFQKFFQPVIDASKPKPHVVTQLVKPVGLNRYPTKDTKYSRGNSFKDLFDQQKTKQRTNELTLEMSKSGMYDLFTYRKTNGKLFLSPKSYWRKDKALYFPHMTGQPLSKTAKRGSIEDNLKGKISIVRIFGNETGNQLSNEFIDGLVKQDPNTLDDTQLVNINWMENSAKTMIVKLSMWSMRSKIPENLQKNYFICDRQQLPFTIREDLMINNIYTGYILLVDSDLKIRWIASGGATDEELQTLSRSLNGVRNETESKIIT</sequence>
<dbReference type="GO" id="GO:0005743">
    <property type="term" value="C:mitochondrial inner membrane"/>
    <property type="evidence" value="ECO:0007669"/>
    <property type="project" value="TreeGrafter"/>
</dbReference>
<protein>
    <submittedName>
        <fullName evidence="1">Similar to Saccharomyces cerevisiae YLR393W ATP10 Mitochondrial inner membrane protein required for assembly of the F0 sector of mitochondrial F1F0 ATP synthase, interacts genetically with ATP6</fullName>
    </submittedName>
</protein>
<dbReference type="Proteomes" id="UP000644660">
    <property type="component" value="Unassembled WGS sequence"/>
</dbReference>
<accession>A0A8H2VIT7</accession>
<dbReference type="PANTHER" id="PTHR28106">
    <property type="entry name" value="MITOCHONDRIAL ATPASE COMPLEX SUBUNIT ATP10"/>
    <property type="match status" value="1"/>
</dbReference>
<gene>
    <name evidence="1" type="ORF">KABA2_08S04752</name>
</gene>
<name>A0A8H2VIT7_9SACH</name>
<dbReference type="RefSeq" id="XP_041408009.1">
    <property type="nucleotide sequence ID" value="XM_041552075.1"/>
</dbReference>
<organism evidence="1 2">
    <name type="scientific">Maudiozyma barnettii</name>
    <dbReference type="NCBI Taxonomy" id="61262"/>
    <lineage>
        <taxon>Eukaryota</taxon>
        <taxon>Fungi</taxon>
        <taxon>Dikarya</taxon>
        <taxon>Ascomycota</taxon>
        <taxon>Saccharomycotina</taxon>
        <taxon>Saccharomycetes</taxon>
        <taxon>Saccharomycetales</taxon>
        <taxon>Saccharomycetaceae</taxon>
        <taxon>Maudiozyma</taxon>
    </lineage>
</organism>
<proteinExistence type="predicted"/>
<reference evidence="1 2" key="1">
    <citation type="submission" date="2020-05" db="EMBL/GenBank/DDBJ databases">
        <authorList>
            <person name="Casaregola S."/>
            <person name="Devillers H."/>
            <person name="Grondin C."/>
        </authorList>
    </citation>
    <scope>NUCLEOTIDE SEQUENCE [LARGE SCALE GENOMIC DNA]</scope>
    <source>
        <strain evidence="1 2">CLIB 1767</strain>
    </source>
</reference>